<keyword evidence="2" id="KW-1185">Reference proteome</keyword>
<organism evidence="2 3">
    <name type="scientific">Cricetulus griseus</name>
    <name type="common">Chinese hamster</name>
    <name type="synonym">Cricetulus barabensis griseus</name>
    <dbReference type="NCBI Taxonomy" id="10029"/>
    <lineage>
        <taxon>Eukaryota</taxon>
        <taxon>Metazoa</taxon>
        <taxon>Chordata</taxon>
        <taxon>Craniata</taxon>
        <taxon>Vertebrata</taxon>
        <taxon>Euteleostomi</taxon>
        <taxon>Mammalia</taxon>
        <taxon>Eutheria</taxon>
        <taxon>Euarchontoglires</taxon>
        <taxon>Glires</taxon>
        <taxon>Rodentia</taxon>
        <taxon>Myomorpha</taxon>
        <taxon>Muroidea</taxon>
        <taxon>Cricetidae</taxon>
        <taxon>Cricetinae</taxon>
        <taxon>Cricetulus</taxon>
    </lineage>
</organism>
<reference evidence="3" key="3">
    <citation type="submission" date="2025-08" db="UniProtKB">
        <authorList>
            <consortium name="RefSeq"/>
        </authorList>
    </citation>
    <scope>IDENTIFICATION</scope>
    <source>
        <strain evidence="3">17A/GY</strain>
        <tissue evidence="3">Liver</tissue>
    </source>
</reference>
<gene>
    <name evidence="3" type="primary">LOC107978764</name>
</gene>
<feature type="compositionally biased region" description="Pro residues" evidence="1">
    <location>
        <begin position="370"/>
        <end position="382"/>
    </location>
</feature>
<feature type="region of interest" description="Disordered" evidence="1">
    <location>
        <begin position="1"/>
        <end position="400"/>
    </location>
</feature>
<evidence type="ECO:0000313" key="3">
    <source>
        <dbReference type="RefSeq" id="XP_035297566.1"/>
    </source>
</evidence>
<dbReference type="AlphaFoldDB" id="A0A9J7GWS4"/>
<dbReference type="Proteomes" id="UP001108280">
    <property type="component" value="Chromosome 3"/>
</dbReference>
<feature type="compositionally biased region" description="Low complexity" evidence="1">
    <location>
        <begin position="383"/>
        <end position="400"/>
    </location>
</feature>
<dbReference type="RefSeq" id="XP_035297566.1">
    <property type="nucleotide sequence ID" value="XM_035441675.1"/>
</dbReference>
<name>A0A9J7GWS4_CRIGR</name>
<dbReference type="KEGG" id="cge:107978764"/>
<feature type="compositionally biased region" description="Low complexity" evidence="1">
    <location>
        <begin position="347"/>
        <end position="359"/>
    </location>
</feature>
<reference evidence="2" key="2">
    <citation type="journal article" date="2020" name="Biotechnol. Bioeng.">
        <title>Chromosome-scale scaffolds for the Chinese hamster reference genome assembly to facilitate the study of the CHO epigenome.</title>
        <authorList>
            <person name="Hilliard W."/>
            <person name="MacDonald M."/>
            <person name="Lee K.H."/>
        </authorList>
    </citation>
    <scope>NUCLEOTIDE SEQUENCE [LARGE SCALE GENOMIC DNA]</scope>
    <source>
        <strain evidence="2">17A/GY</strain>
    </source>
</reference>
<feature type="compositionally biased region" description="Basic and acidic residues" evidence="1">
    <location>
        <begin position="52"/>
        <end position="61"/>
    </location>
</feature>
<sequence length="467" mass="48930">MSVRRALEPPNTSHTLRDTKKAEALAGGDPQQTRRSPRGGPWTVGEGSVRNPEAKLGECRGHAAGTGPGEGHEQRPPSALPIGVHLRPTQQARLRVPTRVPHQGRGQHRSHDRRAGPGAPSRTCGQHPLSGAQPRPSTPQRGEPGSGLRAPGERLAHVLTAAAKAPRRLPPRLARLTRATSRAGAASGDHRANRPSPASLYQLSGVRCPGAPRVSSPRRRRRAAAASSGTYRLRGQAPLSAPGRERRREASRGAAPRPPRAPRTRLIGPVHSPSATPPAPASGTPELGSSLGPARATQKGGYLRGSAPRPPGPGPRAPARPRTKGSGRRGCCSTPRRPALPFLAQPRAASGRGRAVAGRPLAGAWGNAEPTPPPPRQAPPRQAPRARPGCRRPAGSPPRSLTRALEALLSRLGSDPPRPPSAPSPRRHACAVKSGALVKAATNDAAIKARYCNCCTLKVYVIHSAKN</sequence>
<evidence type="ECO:0000313" key="2">
    <source>
        <dbReference type="Proteomes" id="UP001108280"/>
    </source>
</evidence>
<accession>A0A9J7GWS4</accession>
<feature type="compositionally biased region" description="Low complexity" evidence="1">
    <location>
        <begin position="171"/>
        <end position="187"/>
    </location>
</feature>
<proteinExistence type="predicted"/>
<protein>
    <submittedName>
        <fullName evidence="3">Basic proline-rich protein-like</fullName>
    </submittedName>
</protein>
<reference evidence="2" key="1">
    <citation type="journal article" date="2018" name="Biotechnol. Bioeng.">
        <title>A reference genome of the Chinese hamster based on a hybrid assembly strategy.</title>
        <authorList>
            <person name="Rupp O."/>
            <person name="MacDonald M.L."/>
            <person name="Li S."/>
            <person name="Dhiman H."/>
            <person name="Polson S."/>
            <person name="Griep S."/>
            <person name="Heffner K."/>
            <person name="Hernandez I."/>
            <person name="Brinkrolf K."/>
            <person name="Jadhav V."/>
            <person name="Samoudi M."/>
            <person name="Hao H."/>
            <person name="Kingham B."/>
            <person name="Goesmann A."/>
            <person name="Betenbaugh M.J."/>
            <person name="Lewis N.E."/>
            <person name="Borth N."/>
            <person name="Lee K.H."/>
        </authorList>
    </citation>
    <scope>NUCLEOTIDE SEQUENCE [LARGE SCALE GENOMIC DNA]</scope>
    <source>
        <strain evidence="2">17A/GY</strain>
    </source>
</reference>
<dbReference type="GeneID" id="107978764"/>
<feature type="compositionally biased region" description="Pro residues" evidence="1">
    <location>
        <begin position="308"/>
        <end position="318"/>
    </location>
</feature>
<evidence type="ECO:0000256" key="1">
    <source>
        <dbReference type="SAM" id="MobiDB-lite"/>
    </source>
</evidence>